<dbReference type="EMBL" id="JBANRG010000009">
    <property type="protein sequence ID" value="KAK7463732.1"/>
    <property type="molecule type" value="Genomic_DNA"/>
</dbReference>
<dbReference type="EMBL" id="JBANRG010000006">
    <property type="protein sequence ID" value="KAK7465697.1"/>
    <property type="molecule type" value="Genomic_DNA"/>
</dbReference>
<feature type="compositionally biased region" description="Gly residues" evidence="1">
    <location>
        <begin position="205"/>
        <end position="215"/>
    </location>
</feature>
<evidence type="ECO:0000313" key="4">
    <source>
        <dbReference type="EMBL" id="KAK7465697.1"/>
    </source>
</evidence>
<sequence>MAPSKGTVLAHQCVHLVFSFLSLFFVLSFVSPCVSAQQFFTNGISIIDAPSVGNPGHAPSNIPIAIEISGNGQLNAAEATNVNSSSSIHYTSLEIYLVSASTNSNFTVASGPELLAQEPGSTVKHLDYQIPDCIAPGDYNLTFYEGSMVNGESHFTITPVQIPIDNVNNPGGSCDPSARSDMNDFQGQPQASSPPSQPLFNAEGTGSGNGNGNGNGATNTRMTTSFTPILTFPTLVTITISASGGIPFPVFPTATVTVTPSPTPTTVVVVSLTTYTTTFTEQGQTSTETVTEPVWTSTAVVQNQNDSGFIPVNAARKSKSQMNILLAPMLLGLWIFI</sequence>
<feature type="chain" id="PRO_5045031504" evidence="2">
    <location>
        <begin position="37"/>
        <end position="337"/>
    </location>
</feature>
<feature type="region of interest" description="Disordered" evidence="1">
    <location>
        <begin position="166"/>
        <end position="220"/>
    </location>
</feature>
<evidence type="ECO:0000256" key="2">
    <source>
        <dbReference type="SAM" id="SignalP"/>
    </source>
</evidence>
<accession>A0ABR1JLQ7</accession>
<comment type="caution">
    <text evidence="3">The sequence shown here is derived from an EMBL/GenBank/DDBJ whole genome shotgun (WGS) entry which is preliminary data.</text>
</comment>
<name>A0ABR1JLQ7_9AGAR</name>
<feature type="signal peptide" evidence="2">
    <location>
        <begin position="1"/>
        <end position="36"/>
    </location>
</feature>
<reference evidence="3 5" key="1">
    <citation type="submission" date="2024-01" db="EMBL/GenBank/DDBJ databases">
        <title>A draft genome for the cacao thread blight pathogen Marasmiellus scandens.</title>
        <authorList>
            <person name="Baruah I.K."/>
            <person name="Leung J."/>
            <person name="Bukari Y."/>
            <person name="Amoako-Attah I."/>
            <person name="Meinhardt L.W."/>
            <person name="Bailey B.A."/>
            <person name="Cohen S.P."/>
        </authorList>
    </citation>
    <scope>NUCLEOTIDE SEQUENCE [LARGE SCALE GENOMIC DNA]</scope>
    <source>
        <strain evidence="3 5">GH-19</strain>
    </source>
</reference>
<protein>
    <submittedName>
        <fullName evidence="3">Uncharacterized protein</fullName>
    </submittedName>
</protein>
<organism evidence="3 5">
    <name type="scientific">Marasmiellus scandens</name>
    <dbReference type="NCBI Taxonomy" id="2682957"/>
    <lineage>
        <taxon>Eukaryota</taxon>
        <taxon>Fungi</taxon>
        <taxon>Dikarya</taxon>
        <taxon>Basidiomycota</taxon>
        <taxon>Agaricomycotina</taxon>
        <taxon>Agaricomycetes</taxon>
        <taxon>Agaricomycetidae</taxon>
        <taxon>Agaricales</taxon>
        <taxon>Marasmiineae</taxon>
        <taxon>Omphalotaceae</taxon>
        <taxon>Marasmiellus</taxon>
    </lineage>
</organism>
<dbReference type="Proteomes" id="UP001498398">
    <property type="component" value="Unassembled WGS sequence"/>
</dbReference>
<keyword evidence="2" id="KW-0732">Signal</keyword>
<evidence type="ECO:0000313" key="3">
    <source>
        <dbReference type="EMBL" id="KAK7463732.1"/>
    </source>
</evidence>
<evidence type="ECO:0000313" key="5">
    <source>
        <dbReference type="Proteomes" id="UP001498398"/>
    </source>
</evidence>
<gene>
    <name evidence="4" type="ORF">VKT23_005669</name>
    <name evidence="3" type="ORF">VKT23_007072</name>
</gene>
<evidence type="ECO:0000256" key="1">
    <source>
        <dbReference type="SAM" id="MobiDB-lite"/>
    </source>
</evidence>
<keyword evidence="5" id="KW-1185">Reference proteome</keyword>
<proteinExistence type="predicted"/>